<dbReference type="GO" id="GO:0016740">
    <property type="term" value="F:transferase activity"/>
    <property type="evidence" value="ECO:0007669"/>
    <property type="project" value="UniProtKB-KW"/>
</dbReference>
<keyword evidence="1" id="KW-0808">Transferase</keyword>
<dbReference type="Pfam" id="PF00179">
    <property type="entry name" value="UQ_con"/>
    <property type="match status" value="1"/>
</dbReference>
<dbReference type="AlphaFoldDB" id="A0A7S1TC76"/>
<dbReference type="PANTHER" id="PTHR46116">
    <property type="entry name" value="(E3-INDEPENDENT) E2 UBIQUITIN-CONJUGATING ENZYME"/>
    <property type="match status" value="1"/>
</dbReference>
<dbReference type="SMART" id="SM00212">
    <property type="entry name" value="UBCc"/>
    <property type="match status" value="1"/>
</dbReference>
<accession>A0A7S1TC76</accession>
<dbReference type="PROSITE" id="PS50127">
    <property type="entry name" value="UBC_2"/>
    <property type="match status" value="1"/>
</dbReference>
<protein>
    <recommendedName>
        <fullName evidence="3">UBC core domain-containing protein</fullName>
    </recommendedName>
</protein>
<dbReference type="EMBL" id="HBGH01007863">
    <property type="protein sequence ID" value="CAD9232244.1"/>
    <property type="molecule type" value="Transcribed_RNA"/>
</dbReference>
<dbReference type="CDD" id="cd23810">
    <property type="entry name" value="UBCc_BIRC6"/>
    <property type="match status" value="1"/>
</dbReference>
<dbReference type="Gene3D" id="3.10.110.10">
    <property type="entry name" value="Ubiquitin Conjugating Enzyme"/>
    <property type="match status" value="1"/>
</dbReference>
<gene>
    <name evidence="4" type="ORF">CCAE0312_LOCUS4325</name>
</gene>
<dbReference type="InterPro" id="IPR000608">
    <property type="entry name" value="UBC"/>
</dbReference>
<evidence type="ECO:0000313" key="4">
    <source>
        <dbReference type="EMBL" id="CAD9232244.1"/>
    </source>
</evidence>
<dbReference type="PANTHER" id="PTHR46116:SF39">
    <property type="entry name" value="BACULOVIRAL IAP REPEAT-CONTAINING PROTEIN 6"/>
    <property type="match status" value="1"/>
</dbReference>
<keyword evidence="2" id="KW-0833">Ubl conjugation pathway</keyword>
<feature type="domain" description="UBC core" evidence="3">
    <location>
        <begin position="416"/>
        <end position="579"/>
    </location>
</feature>
<dbReference type="InterPro" id="IPR016135">
    <property type="entry name" value="UBQ-conjugating_enzyme/RWD"/>
</dbReference>
<proteinExistence type="predicted"/>
<name>A0A7S1TC76_9RHOD</name>
<organism evidence="4">
    <name type="scientific">Compsopogon caeruleus</name>
    <dbReference type="NCBI Taxonomy" id="31354"/>
    <lineage>
        <taxon>Eukaryota</taxon>
        <taxon>Rhodophyta</taxon>
        <taxon>Compsopogonophyceae</taxon>
        <taxon>Compsopogonales</taxon>
        <taxon>Compsopogonaceae</taxon>
        <taxon>Compsopogon</taxon>
    </lineage>
</organism>
<evidence type="ECO:0000256" key="1">
    <source>
        <dbReference type="ARBA" id="ARBA00022679"/>
    </source>
</evidence>
<evidence type="ECO:0000256" key="2">
    <source>
        <dbReference type="ARBA" id="ARBA00022786"/>
    </source>
</evidence>
<reference evidence="4" key="1">
    <citation type="submission" date="2021-01" db="EMBL/GenBank/DDBJ databases">
        <authorList>
            <person name="Corre E."/>
            <person name="Pelletier E."/>
            <person name="Niang G."/>
            <person name="Scheremetjew M."/>
            <person name="Finn R."/>
            <person name="Kale V."/>
            <person name="Holt S."/>
            <person name="Cochrane G."/>
            <person name="Meng A."/>
            <person name="Brown T."/>
            <person name="Cohen L."/>
        </authorList>
    </citation>
    <scope>NUCLEOTIDE SEQUENCE</scope>
    <source>
        <strain evidence="4">SAG 36.94</strain>
    </source>
</reference>
<evidence type="ECO:0000259" key="3">
    <source>
        <dbReference type="PROSITE" id="PS50127"/>
    </source>
</evidence>
<sequence length="656" mass="74862">MCDWETRLMKDQVVCPVTECRHRFSHKAVRCVIDLPLVQCFMREHCASMRDHIRSNLVRRSRAGDGPIFMEGQLSIDRNSPESEWLANDPRDAFAPLWRKFESSPRWMCRLCGGEESFTRAERPAYAHCAEARILGLLQITRRLKNLIYGHELGITQLLSVDRSKGSDGHGVCKVEGGKEDRYSFRNSIWKAKEKTISRISGGTFCEGIAPPILASRQKENSTAAYWLCLGIRYLSQDSTKRSWPVCMPQVLEESDFVSILEDILRDTSMIEVLQSPEIYLAALRCIVTLCSNPYLGKWNSIQPNRNIGDLLKSISEDSLHHQIRIPGQAPDVMEMYIIEHLMRARRLIQETQEFRSRLWADLPLDHEEHLLEATYERALEPLRLLFVPSLSEIFSFKAEAASLSKVSGVIPQSTKRLARISREVASLSTSLPLSYNSSIFVRVDQDRYDCMRALILGPGDSPYANGAFEFDIFLPESYPRSPPLVNFLTTNGGQVRFNPNLYENGKVCLSLLGTWAGPSWEESSTILQVLVSLQGLVLISRPYFNEPGFAAFTNEKVWQQKSEAYNERIRFMTVRHAMLGALRSSSLFFPVLQKHFFLKRDQILDTARAWAWEGLCRYAEDGSAFSTQRFCWTTSASISDYHELAALLMELKPVR</sequence>
<dbReference type="SUPFAM" id="SSF54495">
    <property type="entry name" value="UBC-like"/>
    <property type="match status" value="1"/>
</dbReference>